<evidence type="ECO:0000259" key="1">
    <source>
        <dbReference type="Pfam" id="PF12680"/>
    </source>
</evidence>
<dbReference type="EMBL" id="JBHRTA010000008">
    <property type="protein sequence ID" value="MFC3196513.1"/>
    <property type="molecule type" value="Genomic_DNA"/>
</dbReference>
<dbReference type="SUPFAM" id="SSF54427">
    <property type="entry name" value="NTF2-like"/>
    <property type="match status" value="1"/>
</dbReference>
<dbReference type="InterPro" id="IPR032710">
    <property type="entry name" value="NTF2-like_dom_sf"/>
</dbReference>
<evidence type="ECO:0000313" key="3">
    <source>
        <dbReference type="Proteomes" id="UP001595526"/>
    </source>
</evidence>
<feature type="domain" description="SnoaL-like" evidence="1">
    <location>
        <begin position="12"/>
        <end position="103"/>
    </location>
</feature>
<organism evidence="2 3">
    <name type="scientific">Parapedobacter deserti</name>
    <dbReference type="NCBI Taxonomy" id="1912957"/>
    <lineage>
        <taxon>Bacteria</taxon>
        <taxon>Pseudomonadati</taxon>
        <taxon>Bacteroidota</taxon>
        <taxon>Sphingobacteriia</taxon>
        <taxon>Sphingobacteriales</taxon>
        <taxon>Sphingobacteriaceae</taxon>
        <taxon>Parapedobacter</taxon>
    </lineage>
</organism>
<comment type="caution">
    <text evidence="2">The sequence shown here is derived from an EMBL/GenBank/DDBJ whole genome shotgun (WGS) entry which is preliminary data.</text>
</comment>
<dbReference type="InterPro" id="IPR037401">
    <property type="entry name" value="SnoaL-like"/>
</dbReference>
<dbReference type="Pfam" id="PF12680">
    <property type="entry name" value="SnoaL_2"/>
    <property type="match status" value="1"/>
</dbReference>
<dbReference type="Gene3D" id="3.10.450.50">
    <property type="match status" value="1"/>
</dbReference>
<keyword evidence="3" id="KW-1185">Reference proteome</keyword>
<name>A0ABV7JI18_9SPHI</name>
<proteinExistence type="predicted"/>
<protein>
    <submittedName>
        <fullName evidence="2">Nuclear transport factor 2 family protein</fullName>
    </submittedName>
</protein>
<sequence>MKKMTNKEIVLKAMNELFHEKDGTAIERYWHEAYQQHNPSMINGHEGLRNLLPVLDANFSWKPGIIVEENDIVITHSLVHGWGPAPVIVVDIFRLEDGKIAEHWDVVQEEVPASKSANGNAMTSF</sequence>
<reference evidence="3" key="1">
    <citation type="journal article" date="2019" name="Int. J. Syst. Evol. Microbiol.">
        <title>The Global Catalogue of Microorganisms (GCM) 10K type strain sequencing project: providing services to taxonomists for standard genome sequencing and annotation.</title>
        <authorList>
            <consortium name="The Broad Institute Genomics Platform"/>
            <consortium name="The Broad Institute Genome Sequencing Center for Infectious Disease"/>
            <person name="Wu L."/>
            <person name="Ma J."/>
        </authorList>
    </citation>
    <scope>NUCLEOTIDE SEQUENCE [LARGE SCALE GENOMIC DNA]</scope>
    <source>
        <strain evidence="3">KCTC 52416</strain>
    </source>
</reference>
<dbReference type="Proteomes" id="UP001595526">
    <property type="component" value="Unassembled WGS sequence"/>
</dbReference>
<evidence type="ECO:0000313" key="2">
    <source>
        <dbReference type="EMBL" id="MFC3196513.1"/>
    </source>
</evidence>
<accession>A0ABV7JI18</accession>
<gene>
    <name evidence="2" type="ORF">ACFOET_02685</name>
</gene>